<evidence type="ECO:0000313" key="2">
    <source>
        <dbReference type="EMBL" id="PIK48316.1"/>
    </source>
</evidence>
<sequence length="331" mass="36886">MLEPAFVKIHAEIPDVLAKFAHPVNKKVFATWDKFLESFLSQGGVIEACPPSDSITALTVNMLIEPDGHTSMVSCGDQIHAGTPYACWGLSVPQSSVDPSQLTRACYKIADSCKHRGVMGYFAVDFVTFIDPTTREQELWAVDLNLWYDDSMAMTQLMLYVTDGTLDVDSCLFNIRPPKKEKKKNLRRVRYEDLDPEEPPVTTRYAVMSTRLMHTNLAVVHYSVFFQMCRAHGIGYDIKEKQGTLFTLIDSFKREVMGMLTIGDQLPGTLSSFARNLSIIHQEISAPNMQGHTNFKSVIEDIEGILGTTIQNMDETDEDASGEAGAISQDA</sequence>
<keyword evidence="3" id="KW-1185">Reference proteome</keyword>
<dbReference type="PANTHER" id="PTHR14465:SF0">
    <property type="entry name" value="IQ DOMAIN-CONTAINING PROTEIN H"/>
    <property type="match status" value="1"/>
</dbReference>
<dbReference type="InterPro" id="IPR038752">
    <property type="entry name" value="IQCH"/>
</dbReference>
<name>A0A2G8KJY6_STIJA</name>
<dbReference type="EMBL" id="MRZV01000529">
    <property type="protein sequence ID" value="PIK48316.1"/>
    <property type="molecule type" value="Genomic_DNA"/>
</dbReference>
<dbReference type="STRING" id="307972.A0A2G8KJY6"/>
<protein>
    <submittedName>
        <fullName evidence="2">Putative IQ domain-containing protein H isoform X2</fullName>
    </submittedName>
</protein>
<dbReference type="AlphaFoldDB" id="A0A2G8KJY6"/>
<gene>
    <name evidence="2" type="ORF">BSL78_14821</name>
</gene>
<dbReference type="Proteomes" id="UP000230750">
    <property type="component" value="Unassembled WGS sequence"/>
</dbReference>
<dbReference type="Pfam" id="PF24923">
    <property type="entry name" value="ATP-grasp_IQCH"/>
    <property type="match status" value="1"/>
</dbReference>
<accession>A0A2G8KJY6</accession>
<dbReference type="InterPro" id="IPR056855">
    <property type="entry name" value="ATP-grasp_IQCH"/>
</dbReference>
<evidence type="ECO:0000259" key="1">
    <source>
        <dbReference type="Pfam" id="PF24923"/>
    </source>
</evidence>
<dbReference type="OrthoDB" id="2117703at2759"/>
<feature type="domain" description="IQCH-like ATP-grasp" evidence="1">
    <location>
        <begin position="3"/>
        <end position="168"/>
    </location>
</feature>
<reference evidence="2 3" key="1">
    <citation type="journal article" date="2017" name="PLoS Biol.">
        <title>The sea cucumber genome provides insights into morphological evolution and visceral regeneration.</title>
        <authorList>
            <person name="Zhang X."/>
            <person name="Sun L."/>
            <person name="Yuan J."/>
            <person name="Sun Y."/>
            <person name="Gao Y."/>
            <person name="Zhang L."/>
            <person name="Li S."/>
            <person name="Dai H."/>
            <person name="Hamel J.F."/>
            <person name="Liu C."/>
            <person name="Yu Y."/>
            <person name="Liu S."/>
            <person name="Lin W."/>
            <person name="Guo K."/>
            <person name="Jin S."/>
            <person name="Xu P."/>
            <person name="Storey K.B."/>
            <person name="Huan P."/>
            <person name="Zhang T."/>
            <person name="Zhou Y."/>
            <person name="Zhang J."/>
            <person name="Lin C."/>
            <person name="Li X."/>
            <person name="Xing L."/>
            <person name="Huo D."/>
            <person name="Sun M."/>
            <person name="Wang L."/>
            <person name="Mercier A."/>
            <person name="Li F."/>
            <person name="Yang H."/>
            <person name="Xiang J."/>
        </authorList>
    </citation>
    <scope>NUCLEOTIDE SEQUENCE [LARGE SCALE GENOMIC DNA]</scope>
    <source>
        <strain evidence="2">Shaxun</strain>
        <tissue evidence="2">Muscle</tissue>
    </source>
</reference>
<organism evidence="2 3">
    <name type="scientific">Stichopus japonicus</name>
    <name type="common">Sea cucumber</name>
    <dbReference type="NCBI Taxonomy" id="307972"/>
    <lineage>
        <taxon>Eukaryota</taxon>
        <taxon>Metazoa</taxon>
        <taxon>Echinodermata</taxon>
        <taxon>Eleutherozoa</taxon>
        <taxon>Echinozoa</taxon>
        <taxon>Holothuroidea</taxon>
        <taxon>Aspidochirotacea</taxon>
        <taxon>Aspidochirotida</taxon>
        <taxon>Stichopodidae</taxon>
        <taxon>Apostichopus</taxon>
    </lineage>
</organism>
<comment type="caution">
    <text evidence="2">The sequence shown here is derived from an EMBL/GenBank/DDBJ whole genome shotgun (WGS) entry which is preliminary data.</text>
</comment>
<evidence type="ECO:0000313" key="3">
    <source>
        <dbReference type="Proteomes" id="UP000230750"/>
    </source>
</evidence>
<proteinExistence type="predicted"/>
<dbReference type="PANTHER" id="PTHR14465">
    <property type="entry name" value="IQ DOMAIN-CONTAINING PROTEIN H"/>
    <property type="match status" value="1"/>
</dbReference>